<feature type="compositionally biased region" description="Basic and acidic residues" evidence="1">
    <location>
        <begin position="289"/>
        <end position="309"/>
    </location>
</feature>
<dbReference type="EMBL" id="JAVHJV010000001">
    <property type="protein sequence ID" value="KAK5946208.1"/>
    <property type="molecule type" value="Genomic_DNA"/>
</dbReference>
<feature type="region of interest" description="Disordered" evidence="1">
    <location>
        <begin position="181"/>
        <end position="218"/>
    </location>
</feature>
<evidence type="ECO:0000313" key="3">
    <source>
        <dbReference type="Proteomes" id="UP001334248"/>
    </source>
</evidence>
<feature type="region of interest" description="Disordered" evidence="1">
    <location>
        <begin position="333"/>
        <end position="382"/>
    </location>
</feature>
<feature type="compositionally biased region" description="Polar residues" evidence="1">
    <location>
        <begin position="677"/>
        <end position="698"/>
    </location>
</feature>
<gene>
    <name evidence="2" type="ORF">PMZ80_000349</name>
</gene>
<feature type="compositionally biased region" description="Polar residues" evidence="1">
    <location>
        <begin position="602"/>
        <end position="614"/>
    </location>
</feature>
<sequence length="722" mass="80317">MPSPTTAQNLPWRWSPPSQIALSFTGWMQGPRNLPEPVSETSTTTNTPISMERRLPSQPPHRQPLPDTNDPNFPEAETSEDVEQHRDHTLQYLERKKGNFPSIGKRVKMKAREGAEAIKDGIVESQVGYALGKLAIEHDLANVPRMPESALLGVTEDEYHSRDSYIEIFNQVMDFSRGGLEKGERPIITSPPRNSGASDVPDDTTRDSFPESLPPSVPDGPDAYMHLLDDPPIIPQTKFRSAPVVLETQRTRISDHLQKANKHIPSRDDQHTSVKPEQLPSALRAGRQSTDKKTVSWAPDHEAKVDWRQPVHQPYKAQTWQGPSIAESASTLKLQAGSDLDKDIPKAPRPLRYKRTPSQHPLPLRPGVSPENSHSNPPTDAEKKAWALTRTQSGRTHAHVSQEVTRSWETAVIVKPEQPLPSPDTEIYRSLSIKSKHNSKEKKRRRATGVAGSGELLDEDIADVIAKSKKFVEAQAQTQAQAQGATENVSKFAMPVAAVPRFDSTGRTPAPTHATRAPLNPQAVSWDAETRTFRQRPRQAAAPLNPQARTWENQAHVKAAPTPAIPKFNWQAKTWESQTNPPPRPQIDVPVKFKPAPPGSKFNPQARTWENNTHVKPAPAPAPAAPQPRPEIGVPVKYKPAPREAKLNPQARTWSTDKPLPPLPVAAQATAQPQATRSTPFSPFVAQTSQIEQARTRMQQQQQQQKRPTPVRYRRKVTDGER</sequence>
<comment type="caution">
    <text evidence="2">The sequence shown here is derived from an EMBL/GenBank/DDBJ whole genome shotgun (WGS) entry which is preliminary data.</text>
</comment>
<feature type="region of interest" description="Disordered" evidence="1">
    <location>
        <begin position="259"/>
        <end position="310"/>
    </location>
</feature>
<feature type="region of interest" description="Disordered" evidence="1">
    <location>
        <begin position="575"/>
        <end position="722"/>
    </location>
</feature>
<proteinExistence type="predicted"/>
<feature type="compositionally biased region" description="Basic residues" evidence="1">
    <location>
        <begin position="434"/>
        <end position="447"/>
    </location>
</feature>
<reference evidence="2 3" key="1">
    <citation type="journal article" date="2023" name="Res Sq">
        <title>Genomic and morphological characterization of Knufia obscura isolated from the Mars 2020 spacecraft assembly facility.</title>
        <authorList>
            <person name="Chander A.M."/>
            <person name="Teixeira M.M."/>
            <person name="Singh N.K."/>
            <person name="Williams M.P."/>
            <person name="Parker C.W."/>
            <person name="Leo P."/>
            <person name="Stajich J.E."/>
            <person name="Torok T."/>
            <person name="Tighe S."/>
            <person name="Mason C.E."/>
            <person name="Venkateswaran K."/>
        </authorList>
    </citation>
    <scope>NUCLEOTIDE SEQUENCE [LARGE SCALE GENOMIC DNA]</scope>
    <source>
        <strain evidence="2 3">CCFEE 5817</strain>
    </source>
</reference>
<dbReference type="GeneID" id="89993798"/>
<keyword evidence="3" id="KW-1185">Reference proteome</keyword>
<name>A0ABR0S111_9EURO</name>
<feature type="compositionally biased region" description="Polar residues" evidence="1">
    <location>
        <begin position="39"/>
        <end position="49"/>
    </location>
</feature>
<feature type="compositionally biased region" description="Basic and acidic residues" evidence="1">
    <location>
        <begin position="265"/>
        <end position="274"/>
    </location>
</feature>
<feature type="region of interest" description="Disordered" evidence="1">
    <location>
        <begin position="24"/>
        <end position="87"/>
    </location>
</feature>
<accession>A0ABR0S111</accession>
<feature type="compositionally biased region" description="Pro residues" evidence="1">
    <location>
        <begin position="618"/>
        <end position="629"/>
    </location>
</feature>
<dbReference type="RefSeq" id="XP_064734298.1">
    <property type="nucleotide sequence ID" value="XM_064868801.1"/>
</dbReference>
<evidence type="ECO:0000313" key="2">
    <source>
        <dbReference type="EMBL" id="KAK5946208.1"/>
    </source>
</evidence>
<evidence type="ECO:0000256" key="1">
    <source>
        <dbReference type="SAM" id="MobiDB-lite"/>
    </source>
</evidence>
<dbReference type="Proteomes" id="UP001334248">
    <property type="component" value="Unassembled WGS sequence"/>
</dbReference>
<protein>
    <submittedName>
        <fullName evidence="2">Uncharacterized protein</fullName>
    </submittedName>
</protein>
<feature type="compositionally biased region" description="Low complexity" evidence="1">
    <location>
        <begin position="665"/>
        <end position="676"/>
    </location>
</feature>
<organism evidence="2 3">
    <name type="scientific">Knufia obscura</name>
    <dbReference type="NCBI Taxonomy" id="1635080"/>
    <lineage>
        <taxon>Eukaryota</taxon>
        <taxon>Fungi</taxon>
        <taxon>Dikarya</taxon>
        <taxon>Ascomycota</taxon>
        <taxon>Pezizomycotina</taxon>
        <taxon>Eurotiomycetes</taxon>
        <taxon>Chaetothyriomycetidae</taxon>
        <taxon>Chaetothyriales</taxon>
        <taxon>Trichomeriaceae</taxon>
        <taxon>Knufia</taxon>
    </lineage>
</organism>
<feature type="region of interest" description="Disordered" evidence="1">
    <location>
        <begin position="415"/>
        <end position="451"/>
    </location>
</feature>